<dbReference type="PANTHER" id="PTHR36118">
    <property type="entry name" value="ION-TRANSLOCATING OXIDOREDUCTASE COMPLEX SUBUNIT G"/>
    <property type="match status" value="1"/>
</dbReference>
<evidence type="ECO:0000256" key="4">
    <source>
        <dbReference type="ARBA" id="ARBA00022643"/>
    </source>
</evidence>
<keyword evidence="1" id="KW-0813">Transport</keyword>
<dbReference type="Pfam" id="PF04205">
    <property type="entry name" value="FMN_bind"/>
    <property type="match status" value="1"/>
</dbReference>
<keyword evidence="5" id="KW-0249">Electron transport</keyword>
<dbReference type="EMBL" id="SMCO01000003">
    <property type="protein sequence ID" value="TCV89049.1"/>
    <property type="molecule type" value="Genomic_DNA"/>
</dbReference>
<dbReference type="GO" id="GO:0010181">
    <property type="term" value="F:FMN binding"/>
    <property type="evidence" value="ECO:0007669"/>
    <property type="project" value="InterPro"/>
</dbReference>
<evidence type="ECO:0000256" key="1">
    <source>
        <dbReference type="ARBA" id="ARBA00022448"/>
    </source>
</evidence>
<feature type="signal peptide" evidence="6">
    <location>
        <begin position="1"/>
        <end position="24"/>
    </location>
</feature>
<comment type="caution">
    <text evidence="8">The sequence shown here is derived from an EMBL/GenBank/DDBJ whole genome shotgun (WGS) entry which is preliminary data.</text>
</comment>
<dbReference type="AlphaFoldDB" id="A0A4V2W2R5"/>
<dbReference type="InterPro" id="IPR007329">
    <property type="entry name" value="FMN-bd"/>
</dbReference>
<evidence type="ECO:0000313" key="8">
    <source>
        <dbReference type="EMBL" id="TCV89049.1"/>
    </source>
</evidence>
<accession>A0A4V2W2R5</accession>
<evidence type="ECO:0000313" key="9">
    <source>
        <dbReference type="Proteomes" id="UP000295367"/>
    </source>
</evidence>
<evidence type="ECO:0000259" key="7">
    <source>
        <dbReference type="SMART" id="SM00900"/>
    </source>
</evidence>
<evidence type="ECO:0000256" key="5">
    <source>
        <dbReference type="ARBA" id="ARBA00022982"/>
    </source>
</evidence>
<dbReference type="Proteomes" id="UP000295367">
    <property type="component" value="Unassembled WGS sequence"/>
</dbReference>
<sequence>MKSSNWLMIPAIIIPAAISAPAFAVQYLSVEQAQKTLFPEASHFVPADITFTPEMKQQIEKSSGVRVRNQAQQVWRVETNNKTIGWFVLDEVIGKHEFITYAVALSADGTVKGIDILDYRETHGGEIKNAKWRAQFTGKKNGDALRLDDDIKNISGATLSCKNITNGVKRILATYQVALK</sequence>
<dbReference type="PANTHER" id="PTHR36118:SF1">
    <property type="entry name" value="ION-TRANSLOCATING OXIDOREDUCTASE COMPLEX SUBUNIT G"/>
    <property type="match status" value="1"/>
</dbReference>
<protein>
    <submittedName>
        <fullName evidence="8">FMN-binding protein</fullName>
    </submittedName>
</protein>
<evidence type="ECO:0000256" key="3">
    <source>
        <dbReference type="ARBA" id="ARBA00022630"/>
    </source>
</evidence>
<name>A0A4V2W2R5_9PROT</name>
<organism evidence="8 9">
    <name type="scientific">Sulfurirhabdus autotrophica</name>
    <dbReference type="NCBI Taxonomy" id="1706046"/>
    <lineage>
        <taxon>Bacteria</taxon>
        <taxon>Pseudomonadati</taxon>
        <taxon>Pseudomonadota</taxon>
        <taxon>Betaproteobacteria</taxon>
        <taxon>Nitrosomonadales</taxon>
        <taxon>Sulfuricellaceae</taxon>
        <taxon>Sulfurirhabdus</taxon>
    </lineage>
</organism>
<dbReference type="SMART" id="SM00900">
    <property type="entry name" value="FMN_bind"/>
    <property type="match status" value="1"/>
</dbReference>
<dbReference type="GO" id="GO:0022900">
    <property type="term" value="P:electron transport chain"/>
    <property type="evidence" value="ECO:0007669"/>
    <property type="project" value="InterPro"/>
</dbReference>
<keyword evidence="3" id="KW-0285">Flavoprotein</keyword>
<dbReference type="OrthoDB" id="9778782at2"/>
<feature type="chain" id="PRO_5020663210" evidence="6">
    <location>
        <begin position="25"/>
        <end position="180"/>
    </location>
</feature>
<feature type="domain" description="FMN-binding" evidence="7">
    <location>
        <begin position="94"/>
        <end position="175"/>
    </location>
</feature>
<keyword evidence="9" id="KW-1185">Reference proteome</keyword>
<dbReference type="InterPro" id="IPR010209">
    <property type="entry name" value="Ion_transpt_RnfG/RsxG"/>
</dbReference>
<proteinExistence type="predicted"/>
<reference evidence="8 9" key="1">
    <citation type="submission" date="2019-03" db="EMBL/GenBank/DDBJ databases">
        <title>Genomic Encyclopedia of Type Strains, Phase IV (KMG-IV): sequencing the most valuable type-strain genomes for metagenomic binning, comparative biology and taxonomic classification.</title>
        <authorList>
            <person name="Goeker M."/>
        </authorList>
    </citation>
    <scope>NUCLEOTIDE SEQUENCE [LARGE SCALE GENOMIC DNA]</scope>
    <source>
        <strain evidence="8 9">DSM 100309</strain>
    </source>
</reference>
<dbReference type="GO" id="GO:0009055">
    <property type="term" value="F:electron transfer activity"/>
    <property type="evidence" value="ECO:0007669"/>
    <property type="project" value="InterPro"/>
</dbReference>
<dbReference type="GO" id="GO:0005886">
    <property type="term" value="C:plasma membrane"/>
    <property type="evidence" value="ECO:0007669"/>
    <property type="project" value="InterPro"/>
</dbReference>
<keyword evidence="6" id="KW-0732">Signal</keyword>
<keyword evidence="2" id="KW-0597">Phosphoprotein</keyword>
<gene>
    <name evidence="8" type="ORF">EDC63_103121</name>
</gene>
<dbReference type="RefSeq" id="WP_124945922.1">
    <property type="nucleotide sequence ID" value="NZ_BHVT01000020.1"/>
</dbReference>
<evidence type="ECO:0000256" key="2">
    <source>
        <dbReference type="ARBA" id="ARBA00022553"/>
    </source>
</evidence>
<evidence type="ECO:0000256" key="6">
    <source>
        <dbReference type="SAM" id="SignalP"/>
    </source>
</evidence>
<keyword evidence="4" id="KW-0288">FMN</keyword>